<name>A0ABP5HSC8_9ACTN</name>
<comment type="caution">
    <text evidence="4">The sequence shown here is derived from an EMBL/GenBank/DDBJ whole genome shotgun (WGS) entry which is preliminary data.</text>
</comment>
<accession>A0ABP5HSC8</accession>
<feature type="transmembrane region" description="Helical" evidence="2">
    <location>
        <begin position="413"/>
        <end position="435"/>
    </location>
</feature>
<evidence type="ECO:0000256" key="1">
    <source>
        <dbReference type="SAM" id="MobiDB-lite"/>
    </source>
</evidence>
<keyword evidence="2" id="KW-0812">Transmembrane</keyword>
<dbReference type="Proteomes" id="UP001500016">
    <property type="component" value="Unassembled WGS sequence"/>
</dbReference>
<organism evidence="4 5">
    <name type="scientific">Streptomyces albiaxialis</name>
    <dbReference type="NCBI Taxonomy" id="329523"/>
    <lineage>
        <taxon>Bacteria</taxon>
        <taxon>Bacillati</taxon>
        <taxon>Actinomycetota</taxon>
        <taxon>Actinomycetes</taxon>
        <taxon>Kitasatosporales</taxon>
        <taxon>Streptomycetaceae</taxon>
        <taxon>Streptomyces</taxon>
    </lineage>
</organism>
<feature type="signal peptide" evidence="3">
    <location>
        <begin position="1"/>
        <end position="33"/>
    </location>
</feature>
<dbReference type="RefSeq" id="WP_344531278.1">
    <property type="nucleotide sequence ID" value="NZ_BAAAPE010000012.1"/>
</dbReference>
<feature type="region of interest" description="Disordered" evidence="1">
    <location>
        <begin position="186"/>
        <end position="234"/>
    </location>
</feature>
<sequence length="486" mass="50754">MVKRPTNVRRARTALTVTAALAVLAALPGTGWAAPGDGLPAYAFADDAEPVKGTASSGDGPTLKPGTYRDTIKRGQKKYYAVNLDAKTSAWFSAVAAPKPGAKVARYGEGLEISLKTVDGDECGNGPASGEFGGGGHAYPVATGVERHITGEDDACDAKGPYLLSVSRKGSGTSDPAEWPVELSYKEEPPVKGTRPAAPADIGLPEDDEVPVPSVSGGKKQAKGGTGFNDAGAVDSGLWKDRAVPGETRFYRVPVDWGQQVHASVELGSSGRGGKFPQSVYNAVGAVVYNPARAPLDDPAFGDYTKETAALPLLTPRVDYGNRYGDDAPAASAAGWHYLAVTVSPELAQKYFPGGKKVPLTLRVDVKGTAKKAPAYDGDAREAGFGVTDEDRDQAAKGQTAAEAAEGDDSKKLLAFAGIGAGAALLLGLGVWTLVARRRAAATPLAPPPPPPGYGYPQQHQQHQQHQPHQQPQQTQPQQYQQGGWQ</sequence>
<evidence type="ECO:0000256" key="2">
    <source>
        <dbReference type="SAM" id="Phobius"/>
    </source>
</evidence>
<feature type="compositionally biased region" description="Low complexity" evidence="1">
    <location>
        <begin position="455"/>
        <end position="486"/>
    </location>
</feature>
<keyword evidence="5" id="KW-1185">Reference proteome</keyword>
<keyword evidence="2" id="KW-1133">Transmembrane helix</keyword>
<keyword evidence="2" id="KW-0472">Membrane</keyword>
<keyword evidence="3" id="KW-0732">Signal</keyword>
<reference evidence="5" key="1">
    <citation type="journal article" date="2019" name="Int. J. Syst. Evol. Microbiol.">
        <title>The Global Catalogue of Microorganisms (GCM) 10K type strain sequencing project: providing services to taxonomists for standard genome sequencing and annotation.</title>
        <authorList>
            <consortium name="The Broad Institute Genomics Platform"/>
            <consortium name="The Broad Institute Genome Sequencing Center for Infectious Disease"/>
            <person name="Wu L."/>
            <person name="Ma J."/>
        </authorList>
    </citation>
    <scope>NUCLEOTIDE SEQUENCE [LARGE SCALE GENOMIC DNA]</scope>
    <source>
        <strain evidence="5">JCM 15478</strain>
    </source>
</reference>
<evidence type="ECO:0000313" key="4">
    <source>
        <dbReference type="EMBL" id="GAA2085602.1"/>
    </source>
</evidence>
<feature type="region of interest" description="Disordered" evidence="1">
    <location>
        <begin position="372"/>
        <end position="408"/>
    </location>
</feature>
<evidence type="ECO:0000313" key="5">
    <source>
        <dbReference type="Proteomes" id="UP001500016"/>
    </source>
</evidence>
<feature type="chain" id="PRO_5045277167" evidence="3">
    <location>
        <begin position="34"/>
        <end position="486"/>
    </location>
</feature>
<dbReference type="EMBL" id="BAAAPE010000012">
    <property type="protein sequence ID" value="GAA2085602.1"/>
    <property type="molecule type" value="Genomic_DNA"/>
</dbReference>
<gene>
    <name evidence="4" type="ORF">GCM10009801_47450</name>
</gene>
<feature type="compositionally biased region" description="Pro residues" evidence="1">
    <location>
        <begin position="445"/>
        <end position="454"/>
    </location>
</feature>
<proteinExistence type="predicted"/>
<protein>
    <submittedName>
        <fullName evidence="4">Uncharacterized protein</fullName>
    </submittedName>
</protein>
<feature type="region of interest" description="Disordered" evidence="1">
    <location>
        <begin position="443"/>
        <end position="486"/>
    </location>
</feature>
<evidence type="ECO:0000256" key="3">
    <source>
        <dbReference type="SAM" id="SignalP"/>
    </source>
</evidence>